<gene>
    <name evidence="1" type="ORF">Adt_41354</name>
</gene>
<keyword evidence="2" id="KW-1185">Reference proteome</keyword>
<reference evidence="2" key="1">
    <citation type="submission" date="2024-07" db="EMBL/GenBank/DDBJ databases">
        <title>Two chromosome-level genome assemblies of Korean endemic species Abeliophyllum distichum and Forsythia ovata (Oleaceae).</title>
        <authorList>
            <person name="Jang H."/>
        </authorList>
    </citation>
    <scope>NUCLEOTIDE SEQUENCE [LARGE SCALE GENOMIC DNA]</scope>
</reference>
<comment type="caution">
    <text evidence="1">The sequence shown here is derived from an EMBL/GenBank/DDBJ whole genome shotgun (WGS) entry which is preliminary data.</text>
</comment>
<evidence type="ECO:0000313" key="2">
    <source>
        <dbReference type="Proteomes" id="UP001604336"/>
    </source>
</evidence>
<organism evidence="1 2">
    <name type="scientific">Abeliophyllum distichum</name>
    <dbReference type="NCBI Taxonomy" id="126358"/>
    <lineage>
        <taxon>Eukaryota</taxon>
        <taxon>Viridiplantae</taxon>
        <taxon>Streptophyta</taxon>
        <taxon>Embryophyta</taxon>
        <taxon>Tracheophyta</taxon>
        <taxon>Spermatophyta</taxon>
        <taxon>Magnoliopsida</taxon>
        <taxon>eudicotyledons</taxon>
        <taxon>Gunneridae</taxon>
        <taxon>Pentapetalae</taxon>
        <taxon>asterids</taxon>
        <taxon>lamiids</taxon>
        <taxon>Lamiales</taxon>
        <taxon>Oleaceae</taxon>
        <taxon>Forsythieae</taxon>
        <taxon>Abeliophyllum</taxon>
    </lineage>
</organism>
<dbReference type="Proteomes" id="UP001604336">
    <property type="component" value="Unassembled WGS sequence"/>
</dbReference>
<proteinExistence type="predicted"/>
<dbReference type="EMBL" id="JBFOLK010000013">
    <property type="protein sequence ID" value="KAL2465503.1"/>
    <property type="molecule type" value="Genomic_DNA"/>
</dbReference>
<sequence>MLLLSSESNEELKRSATKASIVHSKIKEDDLEDIRLSYYILDSVTLWALGLEERADDSLEGFIAIYEPTMQQGLCLPVHHFFHEVLRNWNLAQCPITLNG</sequence>
<protein>
    <submittedName>
        <fullName evidence="1">Uncharacterized protein</fullName>
    </submittedName>
</protein>
<dbReference type="AlphaFoldDB" id="A0ABD1PQ39"/>
<name>A0ABD1PQ39_9LAMI</name>
<accession>A0ABD1PQ39</accession>
<evidence type="ECO:0000313" key="1">
    <source>
        <dbReference type="EMBL" id="KAL2465503.1"/>
    </source>
</evidence>